<gene>
    <name evidence="4" type="primary">Piezo_1</name>
    <name evidence="4" type="ORF">GWK47_042581</name>
</gene>
<feature type="domain" description="Piezo TM1-24" evidence="3">
    <location>
        <begin position="318"/>
        <end position="541"/>
    </location>
</feature>
<keyword evidence="2" id="KW-0812">Transmembrane</keyword>
<dbReference type="GO" id="GO:0016020">
    <property type="term" value="C:membrane"/>
    <property type="evidence" value="ECO:0007669"/>
    <property type="project" value="InterPro"/>
</dbReference>
<dbReference type="OrthoDB" id="6355573at2759"/>
<feature type="region of interest" description="Disordered" evidence="1">
    <location>
        <begin position="22"/>
        <end position="96"/>
    </location>
</feature>
<comment type="caution">
    <text evidence="4">The sequence shown here is derived from an EMBL/GenBank/DDBJ whole genome shotgun (WGS) entry which is preliminary data.</text>
</comment>
<evidence type="ECO:0000259" key="3">
    <source>
        <dbReference type="Pfam" id="PF24871"/>
    </source>
</evidence>
<feature type="compositionally biased region" description="Basic residues" evidence="1">
    <location>
        <begin position="36"/>
        <end position="45"/>
    </location>
</feature>
<feature type="transmembrane region" description="Helical" evidence="2">
    <location>
        <begin position="216"/>
        <end position="234"/>
    </location>
</feature>
<proteinExistence type="predicted"/>
<dbReference type="Pfam" id="PF24871">
    <property type="entry name" value="Piezo_TM1-24"/>
    <property type="match status" value="2"/>
</dbReference>
<feature type="compositionally biased region" description="Gly residues" evidence="1">
    <location>
        <begin position="53"/>
        <end position="68"/>
    </location>
</feature>
<keyword evidence="5" id="KW-1185">Reference proteome</keyword>
<feature type="compositionally biased region" description="Gly residues" evidence="1">
    <location>
        <begin position="161"/>
        <end position="172"/>
    </location>
</feature>
<dbReference type="InterPro" id="IPR027272">
    <property type="entry name" value="Piezo"/>
</dbReference>
<sequence length="557" mass="61887">MLSPVGSSVKYLIRRSTIRSRSIKSGRSSASEASRSRRTSLTRRRLLPDAQEGGVGVVGSSLGSGLGFGQDSDPWDTPGASCRSRNPSVRDSACSNYTTSARSFRSSYGPNGSLPSKLYPRAFQAEDRAERTGCLLSPPASSTTQAEGSEGTRGDGDPESSGGGVEGGGGGGDKGEPEEDHPLQRLFNSLLSVFQLVIRSSYIATNIVMMAWSITYHSWLTFVLLLWACVLWMIPNQRAAMLRCSPFLVIYAEVSASSQCLSARSVLLPSVSVLGVRLSPTSAGHLFLCSAVGLCAVDDPQPVLPCFCVSVLLSSRRLYAELLLLIQYIYCMDLTEEELPSQVEAVNLSQIGLVKYPRLPCNPLMVKVLYTTMFWLTLRQYVQEVVEVTKREMSSAAALQPFTVAVSTTSSGQPVTTLICSQAEDQTSSPMMERIGQWVRGLLVKFWIWLVAIMLFIFGIQGSEVVIFRIMYMVLFLIFTITFQLSYSAWRNFLYGFWLTVIVYQMVVLVLTYTYQFDNFPQYWENYTRIPIQLQKDMGLEVCMEKGSREYQIRMNE</sequence>
<evidence type="ECO:0000256" key="2">
    <source>
        <dbReference type="SAM" id="Phobius"/>
    </source>
</evidence>
<protein>
    <submittedName>
        <fullName evidence="4">Piezo-type mechanosensitive ion channel component</fullName>
    </submittedName>
</protein>
<feature type="transmembrane region" description="Helical" evidence="2">
    <location>
        <begin position="466"/>
        <end position="486"/>
    </location>
</feature>
<dbReference type="InterPro" id="IPR056769">
    <property type="entry name" value="Piezo_TM1-24"/>
</dbReference>
<evidence type="ECO:0000313" key="5">
    <source>
        <dbReference type="Proteomes" id="UP000770661"/>
    </source>
</evidence>
<evidence type="ECO:0000313" key="4">
    <source>
        <dbReference type="EMBL" id="KAG0723514.1"/>
    </source>
</evidence>
<feature type="compositionally biased region" description="Polar residues" evidence="1">
    <location>
        <begin position="83"/>
        <end position="96"/>
    </location>
</feature>
<keyword evidence="2" id="KW-1133">Transmembrane helix</keyword>
<dbReference type="PANTHER" id="PTHR47049:SF2">
    <property type="entry name" value="PIEZO-TYPE MECHANOSENSITIVE ION CHANNEL HOMOLOG"/>
    <property type="match status" value="1"/>
</dbReference>
<feature type="transmembrane region" description="Helical" evidence="2">
    <location>
        <begin position="493"/>
        <end position="515"/>
    </location>
</feature>
<organism evidence="4 5">
    <name type="scientific">Chionoecetes opilio</name>
    <name type="common">Atlantic snow crab</name>
    <name type="synonym">Cancer opilio</name>
    <dbReference type="NCBI Taxonomy" id="41210"/>
    <lineage>
        <taxon>Eukaryota</taxon>
        <taxon>Metazoa</taxon>
        <taxon>Ecdysozoa</taxon>
        <taxon>Arthropoda</taxon>
        <taxon>Crustacea</taxon>
        <taxon>Multicrustacea</taxon>
        <taxon>Malacostraca</taxon>
        <taxon>Eumalacostraca</taxon>
        <taxon>Eucarida</taxon>
        <taxon>Decapoda</taxon>
        <taxon>Pleocyemata</taxon>
        <taxon>Brachyura</taxon>
        <taxon>Eubrachyura</taxon>
        <taxon>Majoidea</taxon>
        <taxon>Majidae</taxon>
        <taxon>Chionoecetes</taxon>
    </lineage>
</organism>
<feature type="region of interest" description="Disordered" evidence="1">
    <location>
        <begin position="134"/>
        <end position="180"/>
    </location>
</feature>
<keyword evidence="2" id="KW-0472">Membrane</keyword>
<dbReference type="EMBL" id="JACEEZ010008157">
    <property type="protein sequence ID" value="KAG0723514.1"/>
    <property type="molecule type" value="Genomic_DNA"/>
</dbReference>
<accession>A0A8J5CWB5</accession>
<dbReference type="PANTHER" id="PTHR47049">
    <property type="entry name" value="PIEZO-TYPE MECHANOSENSITIVE ION CHANNEL HOMOLOG"/>
    <property type="match status" value="1"/>
</dbReference>
<dbReference type="Proteomes" id="UP000770661">
    <property type="component" value="Unassembled WGS sequence"/>
</dbReference>
<name>A0A8J5CWB5_CHIOP</name>
<feature type="domain" description="Piezo TM1-24" evidence="3">
    <location>
        <begin position="181"/>
        <end position="255"/>
    </location>
</feature>
<evidence type="ECO:0000256" key="1">
    <source>
        <dbReference type="SAM" id="MobiDB-lite"/>
    </source>
</evidence>
<reference evidence="4" key="1">
    <citation type="submission" date="2020-07" db="EMBL/GenBank/DDBJ databases">
        <title>The High-quality genome of the commercially important snow crab, Chionoecetes opilio.</title>
        <authorList>
            <person name="Jeong J.-H."/>
            <person name="Ryu S."/>
        </authorList>
    </citation>
    <scope>NUCLEOTIDE SEQUENCE</scope>
    <source>
        <strain evidence="4">MADBK_172401_WGS</strain>
        <tissue evidence="4">Digestive gland</tissue>
    </source>
</reference>
<feature type="transmembrane region" description="Helical" evidence="2">
    <location>
        <begin position="442"/>
        <end position="460"/>
    </location>
</feature>
<dbReference type="GO" id="GO:0008381">
    <property type="term" value="F:mechanosensitive monoatomic ion channel activity"/>
    <property type="evidence" value="ECO:0007669"/>
    <property type="project" value="InterPro"/>
</dbReference>
<dbReference type="AlphaFoldDB" id="A0A8J5CWB5"/>